<dbReference type="Proteomes" id="UP001501490">
    <property type="component" value="Unassembled WGS sequence"/>
</dbReference>
<feature type="transmembrane region" description="Helical" evidence="1">
    <location>
        <begin position="16"/>
        <end position="38"/>
    </location>
</feature>
<name>A0ABP6ZYK8_9ACTN</name>
<keyword evidence="1" id="KW-0812">Transmembrane</keyword>
<gene>
    <name evidence="2" type="ORF">GCM10022236_23110</name>
</gene>
<proteinExistence type="predicted"/>
<evidence type="ECO:0000256" key="1">
    <source>
        <dbReference type="SAM" id="Phobius"/>
    </source>
</evidence>
<evidence type="ECO:0008006" key="4">
    <source>
        <dbReference type="Google" id="ProtNLM"/>
    </source>
</evidence>
<feature type="transmembrane region" description="Helical" evidence="1">
    <location>
        <begin position="87"/>
        <end position="106"/>
    </location>
</feature>
<keyword evidence="3" id="KW-1185">Reference proteome</keyword>
<keyword evidence="1" id="KW-0472">Membrane</keyword>
<protein>
    <recommendedName>
        <fullName evidence="4">CPBP family intramembrane metalloprotease</fullName>
    </recommendedName>
</protein>
<keyword evidence="1" id="KW-1133">Transmembrane helix</keyword>
<evidence type="ECO:0000313" key="2">
    <source>
        <dbReference type="EMBL" id="GAA3620295.1"/>
    </source>
</evidence>
<evidence type="ECO:0000313" key="3">
    <source>
        <dbReference type="Proteomes" id="UP001501490"/>
    </source>
</evidence>
<feature type="transmembrane region" description="Helical" evidence="1">
    <location>
        <begin position="59"/>
        <end position="81"/>
    </location>
</feature>
<reference evidence="3" key="1">
    <citation type="journal article" date="2019" name="Int. J. Syst. Evol. Microbiol.">
        <title>The Global Catalogue of Microorganisms (GCM) 10K type strain sequencing project: providing services to taxonomists for standard genome sequencing and annotation.</title>
        <authorList>
            <consortium name="The Broad Institute Genomics Platform"/>
            <consortium name="The Broad Institute Genome Sequencing Center for Infectious Disease"/>
            <person name="Wu L."/>
            <person name="Ma J."/>
        </authorList>
    </citation>
    <scope>NUCLEOTIDE SEQUENCE [LARGE SCALE GENOMIC DNA]</scope>
    <source>
        <strain evidence="3">JCM 16929</strain>
    </source>
</reference>
<dbReference type="EMBL" id="BAABAB010000016">
    <property type="protein sequence ID" value="GAA3620295.1"/>
    <property type="molecule type" value="Genomic_DNA"/>
</dbReference>
<accession>A0ABP6ZYK8</accession>
<organism evidence="2 3">
    <name type="scientific">Microlunatus ginsengisoli</name>
    <dbReference type="NCBI Taxonomy" id="363863"/>
    <lineage>
        <taxon>Bacteria</taxon>
        <taxon>Bacillati</taxon>
        <taxon>Actinomycetota</taxon>
        <taxon>Actinomycetes</taxon>
        <taxon>Propionibacteriales</taxon>
        <taxon>Propionibacteriaceae</taxon>
        <taxon>Microlunatus</taxon>
    </lineage>
</organism>
<sequence length="140" mass="14538">MVVDALRGVLTWWGGWLPAFVLTCAIELPVYLIMFELCGLTGSGPGGTTTGRRLGRGRAAALVLLLNAVSHPIFWSVALGFDGGRQLLAGELAVVAVEGLIVWLVVRRRPLACLGCALVANAASAVLGSALLETLTALVS</sequence>
<comment type="caution">
    <text evidence="2">The sequence shown here is derived from an EMBL/GenBank/DDBJ whole genome shotgun (WGS) entry which is preliminary data.</text>
</comment>
<feature type="transmembrane region" description="Helical" evidence="1">
    <location>
        <begin position="111"/>
        <end position="132"/>
    </location>
</feature>